<evidence type="ECO:0000256" key="1">
    <source>
        <dbReference type="PROSITE-ProRule" id="PRU00182"/>
    </source>
</evidence>
<dbReference type="SUPFAM" id="SSF54285">
    <property type="entry name" value="MoaD/ThiS"/>
    <property type="match status" value="1"/>
</dbReference>
<dbReference type="InterPro" id="IPR003749">
    <property type="entry name" value="ThiS/MoaD-like"/>
</dbReference>
<dbReference type="Pfam" id="PF02597">
    <property type="entry name" value="ThiS"/>
    <property type="match status" value="1"/>
</dbReference>
<sequence length="102" mass="11061">MGTIELRGFGSLQKVMKEKGFGFPEQVEIGEGITGEDLLAKLDILKEQVEGIFVNGKVERLSHIINPGDRVALIPPGVPGPYRVMLGIVGDVGMESNKKENK</sequence>
<accession>F6B7F7</accession>
<dbReference type="RefSeq" id="WP_003545375.1">
    <property type="nucleotide sequence ID" value="NC_015565.1"/>
</dbReference>
<organism evidence="2 3">
    <name type="scientific">Desulfotomaculum nigrificans (strain DSM 14880 / VKM B-2319 / CO-1-SRB)</name>
    <name type="common">Desulfotomaculum carboxydivorans</name>
    <dbReference type="NCBI Taxonomy" id="868595"/>
    <lineage>
        <taxon>Bacteria</taxon>
        <taxon>Bacillati</taxon>
        <taxon>Bacillota</taxon>
        <taxon>Clostridia</taxon>
        <taxon>Eubacteriales</taxon>
        <taxon>Desulfotomaculaceae</taxon>
        <taxon>Desulfotomaculum</taxon>
    </lineage>
</organism>
<dbReference type="InterPro" id="IPR016155">
    <property type="entry name" value="Mopterin_synth/thiamin_S_b"/>
</dbReference>
<dbReference type="STRING" id="868595.Desca_1663"/>
<protein>
    <submittedName>
        <fullName evidence="2">ThiamineS protein</fullName>
    </submittedName>
</protein>
<name>F6B7F7_DESCC</name>
<dbReference type="Proteomes" id="UP000009226">
    <property type="component" value="Chromosome"/>
</dbReference>
<dbReference type="GO" id="GO:0003723">
    <property type="term" value="F:RNA binding"/>
    <property type="evidence" value="ECO:0007669"/>
    <property type="project" value="UniProtKB-KW"/>
</dbReference>
<evidence type="ECO:0000313" key="2">
    <source>
        <dbReference type="EMBL" id="AEF94511.1"/>
    </source>
</evidence>
<proteinExistence type="predicted"/>
<dbReference type="KEGG" id="dca:Desca_1663"/>
<dbReference type="AlphaFoldDB" id="F6B7F7"/>
<keyword evidence="3" id="KW-1185">Reference proteome</keyword>
<dbReference type="EMBL" id="CP002736">
    <property type="protein sequence ID" value="AEF94511.1"/>
    <property type="molecule type" value="Genomic_DNA"/>
</dbReference>
<reference evidence="2" key="1">
    <citation type="submission" date="2011-05" db="EMBL/GenBank/DDBJ databases">
        <title>Complete sequence of Desulfotomaculum carboxydivorans CO-1-SRB.</title>
        <authorList>
            <consortium name="US DOE Joint Genome Institute"/>
            <person name="Lucas S."/>
            <person name="Han J."/>
            <person name="Lapidus A."/>
            <person name="Cheng J.-F."/>
            <person name="Goodwin L."/>
            <person name="Pitluck S."/>
            <person name="Peters L."/>
            <person name="Mikhailova N."/>
            <person name="Lu M."/>
            <person name="Han C."/>
            <person name="Tapia R."/>
            <person name="Land M."/>
            <person name="Hauser L."/>
            <person name="Kyrpides N."/>
            <person name="Ivanova N."/>
            <person name="Pagani I."/>
            <person name="Stams A."/>
            <person name="Plugge C."/>
            <person name="Muyzer G."/>
            <person name="Kuever J."/>
            <person name="Parshina S."/>
            <person name="Ivanova A."/>
            <person name="Nazina T."/>
            <person name="Woyke T."/>
        </authorList>
    </citation>
    <scope>NUCLEOTIDE SEQUENCE [LARGE SCALE GENOMIC DNA]</scope>
    <source>
        <strain evidence="2">CO-1-SRB</strain>
    </source>
</reference>
<dbReference type="PROSITE" id="PS50889">
    <property type="entry name" value="S4"/>
    <property type="match status" value="1"/>
</dbReference>
<dbReference type="Gene3D" id="3.10.20.30">
    <property type="match status" value="1"/>
</dbReference>
<evidence type="ECO:0000313" key="3">
    <source>
        <dbReference type="Proteomes" id="UP000009226"/>
    </source>
</evidence>
<gene>
    <name evidence="2" type="ordered locus">Desca_1663</name>
</gene>
<dbReference type="InterPro" id="IPR012675">
    <property type="entry name" value="Beta-grasp_dom_sf"/>
</dbReference>
<keyword evidence="1" id="KW-0694">RNA-binding</keyword>
<dbReference type="HOGENOM" id="CLU_114601_5_1_9"/>
<dbReference type="eggNOG" id="COG1977">
    <property type="taxonomic scope" value="Bacteria"/>
</dbReference>